<dbReference type="Proteomes" id="UP000242188">
    <property type="component" value="Unassembled WGS sequence"/>
</dbReference>
<dbReference type="GO" id="GO:0004322">
    <property type="term" value="F:ferroxidase activity"/>
    <property type="evidence" value="ECO:0007669"/>
    <property type="project" value="UniProtKB-EC"/>
</dbReference>
<reference evidence="13 14" key="2">
    <citation type="journal article" date="2017" name="Nat. Ecol. Evol.">
        <title>Scallop genome provides insights into evolution of bilaterian karyotype and development.</title>
        <authorList>
            <person name="Wang S."/>
            <person name="Zhang J."/>
            <person name="Jiao W."/>
            <person name="Li J."/>
            <person name="Xun X."/>
            <person name="Sun Y."/>
            <person name="Guo X."/>
            <person name="Huan P."/>
            <person name="Dong B."/>
            <person name="Zhang L."/>
            <person name="Hu X."/>
            <person name="Sun X."/>
            <person name="Wang J."/>
            <person name="Zhao C."/>
            <person name="Wang Y."/>
            <person name="Wang D."/>
            <person name="Huang X."/>
            <person name="Wang R."/>
            <person name="Lv J."/>
            <person name="Li Y."/>
            <person name="Zhang Z."/>
            <person name="Liu B."/>
            <person name="Lu W."/>
            <person name="Hui Y."/>
            <person name="Liang J."/>
            <person name="Zhou Z."/>
            <person name="Hou R."/>
            <person name="Li X."/>
            <person name="Liu Y."/>
            <person name="Li H."/>
            <person name="Ning X."/>
            <person name="Lin Y."/>
            <person name="Zhao L."/>
            <person name="Xing Q."/>
            <person name="Dou J."/>
            <person name="Li Y."/>
            <person name="Mao J."/>
            <person name="Guo H."/>
            <person name="Dou H."/>
            <person name="Li T."/>
            <person name="Mu C."/>
            <person name="Jiang W."/>
            <person name="Fu Q."/>
            <person name="Fu X."/>
            <person name="Miao Y."/>
            <person name="Liu J."/>
            <person name="Yu Q."/>
            <person name="Li R."/>
            <person name="Liao H."/>
            <person name="Li X."/>
            <person name="Kong Y."/>
            <person name="Jiang Z."/>
            <person name="Chourrout D."/>
            <person name="Li R."/>
            <person name="Bao Z."/>
        </authorList>
    </citation>
    <scope>NUCLEOTIDE SEQUENCE [LARGE SCALE GENOMIC DNA]</scope>
    <source>
        <strain evidence="13 14">PY_sf001</strain>
    </source>
</reference>
<comment type="similarity">
    <text evidence="1 9">Belongs to the ferritin family.</text>
</comment>
<feature type="signal peptide" evidence="10">
    <location>
        <begin position="1"/>
        <end position="16"/>
    </location>
</feature>
<dbReference type="InterPro" id="IPR008331">
    <property type="entry name" value="Ferritin_DPS_dom"/>
</dbReference>
<name>W5U7T1_MIZYE</name>
<dbReference type="EMBL" id="NEDP02000130">
    <property type="protein sequence ID" value="OWF56610.1"/>
    <property type="molecule type" value="Genomic_DNA"/>
</dbReference>
<dbReference type="SUPFAM" id="SSF47240">
    <property type="entry name" value="Ferritin-like"/>
    <property type="match status" value="1"/>
</dbReference>
<keyword evidence="14" id="KW-1185">Reference proteome</keyword>
<protein>
    <recommendedName>
        <fullName evidence="9">Ferritin</fullName>
        <ecNumber evidence="9">1.16.3.1</ecNumber>
    </recommendedName>
</protein>
<dbReference type="GO" id="GO:0005737">
    <property type="term" value="C:cytoplasm"/>
    <property type="evidence" value="ECO:0007669"/>
    <property type="project" value="TreeGrafter"/>
</dbReference>
<evidence type="ECO:0000313" key="13">
    <source>
        <dbReference type="EMBL" id="OWF56610.1"/>
    </source>
</evidence>
<dbReference type="SMR" id="W5U7T1"/>
<proteinExistence type="evidence at transcript level"/>
<feature type="binding site" evidence="8">
    <location>
        <position position="83"/>
    </location>
    <ligand>
        <name>Fe cation</name>
        <dbReference type="ChEBI" id="CHEBI:24875"/>
        <label>1</label>
    </ligand>
</feature>
<evidence type="ECO:0000259" key="11">
    <source>
        <dbReference type="PROSITE" id="PS50905"/>
    </source>
</evidence>
<dbReference type="PANTHER" id="PTHR11431">
    <property type="entry name" value="FERRITIN"/>
    <property type="match status" value="1"/>
</dbReference>
<keyword evidence="3 8" id="KW-0479">Metal-binding</keyword>
<feature type="binding site" evidence="8">
    <location>
        <position position="197"/>
    </location>
    <ligand>
        <name>Fe cation</name>
        <dbReference type="ChEBI" id="CHEBI:24875"/>
        <label>1</label>
    </ligand>
</feature>
<evidence type="ECO:0000256" key="5">
    <source>
        <dbReference type="ARBA" id="ARBA00023004"/>
    </source>
</evidence>
<dbReference type="InterPro" id="IPR009040">
    <property type="entry name" value="Ferritin-like_diiron"/>
</dbReference>
<dbReference type="OrthoDB" id="186462at2759"/>
<gene>
    <name evidence="12" type="primary">Fer5</name>
    <name evidence="13" type="ORF">KP79_PYT16970</name>
</gene>
<feature type="domain" description="Ferritin-like diiron" evidence="11">
    <location>
        <begin position="28"/>
        <end position="215"/>
    </location>
</feature>
<organism evidence="12">
    <name type="scientific">Mizuhopecten yessoensis</name>
    <name type="common">Japanese scallop</name>
    <name type="synonym">Patinopecten yessoensis</name>
    <dbReference type="NCBI Taxonomy" id="6573"/>
    <lineage>
        <taxon>Eukaryota</taxon>
        <taxon>Metazoa</taxon>
        <taxon>Spiralia</taxon>
        <taxon>Lophotrochozoa</taxon>
        <taxon>Mollusca</taxon>
        <taxon>Bivalvia</taxon>
        <taxon>Autobranchia</taxon>
        <taxon>Pteriomorphia</taxon>
        <taxon>Pectinida</taxon>
        <taxon>Pectinoidea</taxon>
        <taxon>Pectinidae</taxon>
        <taxon>Mizuhopecten</taxon>
    </lineage>
</organism>
<evidence type="ECO:0000256" key="3">
    <source>
        <dbReference type="ARBA" id="ARBA00022723"/>
    </source>
</evidence>
<keyword evidence="2 9" id="KW-0409">Iron storage</keyword>
<dbReference type="PANTHER" id="PTHR11431:SF75">
    <property type="entry name" value="FERRITIN"/>
    <property type="match status" value="1"/>
</dbReference>
<dbReference type="AlphaFoldDB" id="W5U7T1"/>
<comment type="function">
    <text evidence="6">Stores iron in a soluble, non-toxic, readily available form. Important for iron homeostasis. Has ferroxidase activity. Iron is taken up in the ferrous form and deposited as ferric hydroxides after oxidation.</text>
</comment>
<evidence type="ECO:0000313" key="12">
    <source>
        <dbReference type="EMBL" id="AHH31562.1"/>
    </source>
</evidence>
<dbReference type="PROSITE" id="PS50905">
    <property type="entry name" value="FERRITIN_LIKE"/>
    <property type="match status" value="1"/>
</dbReference>
<dbReference type="Gene3D" id="1.20.1260.10">
    <property type="match status" value="1"/>
</dbReference>
<evidence type="ECO:0000256" key="9">
    <source>
        <dbReference type="RuleBase" id="RU361145"/>
    </source>
</evidence>
<evidence type="ECO:0000256" key="7">
    <source>
        <dbReference type="ARBA" id="ARBA00047990"/>
    </source>
</evidence>
<dbReference type="Pfam" id="PF00210">
    <property type="entry name" value="Ferritin"/>
    <property type="match status" value="1"/>
</dbReference>
<evidence type="ECO:0000256" key="1">
    <source>
        <dbReference type="ARBA" id="ARBA00007513"/>
    </source>
</evidence>
<evidence type="ECO:0000256" key="2">
    <source>
        <dbReference type="ARBA" id="ARBA00022434"/>
    </source>
</evidence>
<evidence type="ECO:0000313" key="14">
    <source>
        <dbReference type="Proteomes" id="UP000242188"/>
    </source>
</evidence>
<comment type="function">
    <text evidence="9">Stores iron in a soluble, non-toxic, readily available form. Important for iron homeostasis. Iron is taken up in the ferrous form and deposited as ferric hydroxides after oxidation.</text>
</comment>
<dbReference type="GO" id="GO:0006826">
    <property type="term" value="P:iron ion transport"/>
    <property type="evidence" value="ECO:0007669"/>
    <property type="project" value="InterPro"/>
</dbReference>
<dbReference type="EC" id="1.16.3.1" evidence="9"/>
<dbReference type="GO" id="GO:0006879">
    <property type="term" value="P:intracellular iron ion homeostasis"/>
    <property type="evidence" value="ECO:0007669"/>
    <property type="project" value="UniProtKB-KW"/>
</dbReference>
<dbReference type="InterPro" id="IPR014034">
    <property type="entry name" value="Ferritin_CS"/>
</dbReference>
<comment type="catalytic activity">
    <reaction evidence="7 9">
        <text>4 Fe(2+) + O2 + 4 H(+) = 4 Fe(3+) + 2 H2O</text>
        <dbReference type="Rhea" id="RHEA:11148"/>
        <dbReference type="ChEBI" id="CHEBI:15377"/>
        <dbReference type="ChEBI" id="CHEBI:15378"/>
        <dbReference type="ChEBI" id="CHEBI:15379"/>
        <dbReference type="ChEBI" id="CHEBI:29033"/>
        <dbReference type="ChEBI" id="CHEBI:29034"/>
        <dbReference type="EC" id="1.16.3.1"/>
    </reaction>
</comment>
<keyword evidence="10" id="KW-0732">Signal</keyword>
<feature type="binding site" evidence="8">
    <location>
        <position position="165"/>
    </location>
    <ligand>
        <name>Fe cation</name>
        <dbReference type="ChEBI" id="CHEBI:24875"/>
        <label>1</label>
    </ligand>
</feature>
<reference evidence="12" key="1">
    <citation type="journal article" date="2014" name="Fish Shellfish Immunol.">
        <title>Identification of two secreted ferritin subunits involved in immune defense of Yesso scallop Patinopecten yessoensis.</title>
        <authorList>
            <person name="Sun Y."/>
            <person name="Zhang Y."/>
            <person name="Fu X."/>
            <person name="Zhang R."/>
            <person name="Zou J."/>
            <person name="Wang S."/>
            <person name="Hu X."/>
            <person name="Zhang L."/>
            <person name="Bao Z."/>
        </authorList>
    </citation>
    <scope>NUCLEOTIDE SEQUENCE</scope>
</reference>
<evidence type="ECO:0000256" key="8">
    <source>
        <dbReference type="PIRSR" id="PIRSR601519-1"/>
    </source>
</evidence>
<accession>W5U7T1</accession>
<evidence type="ECO:0000256" key="4">
    <source>
        <dbReference type="ARBA" id="ARBA00023002"/>
    </source>
</evidence>
<dbReference type="InterPro" id="IPR001519">
    <property type="entry name" value="Ferritin"/>
</dbReference>
<keyword evidence="4 9" id="KW-0560">Oxidoreductase</keyword>
<dbReference type="STRING" id="6573.W5U7T1"/>
<dbReference type="CDD" id="cd01056">
    <property type="entry name" value="Euk_Ferritin"/>
    <property type="match status" value="1"/>
</dbReference>
<feature type="chain" id="PRO_5004873780" description="Ferritin" evidence="10">
    <location>
        <begin position="17"/>
        <end position="228"/>
    </location>
</feature>
<evidence type="ECO:0000256" key="6">
    <source>
        <dbReference type="ARBA" id="ARBA00025111"/>
    </source>
</evidence>
<dbReference type="EMBL" id="KC754751">
    <property type="protein sequence ID" value="AHH31562.1"/>
    <property type="molecule type" value="mRNA"/>
</dbReference>
<dbReference type="GO" id="GO:0008199">
    <property type="term" value="F:ferric iron binding"/>
    <property type="evidence" value="ECO:0007669"/>
    <property type="project" value="InterPro"/>
</dbReference>
<keyword evidence="5 8" id="KW-0408">Iron</keyword>
<dbReference type="GO" id="GO:0008198">
    <property type="term" value="F:ferrous iron binding"/>
    <property type="evidence" value="ECO:0007669"/>
    <property type="project" value="TreeGrafter"/>
</dbReference>
<feature type="binding site" evidence="8">
    <location>
        <position position="45"/>
    </location>
    <ligand>
        <name>Fe cation</name>
        <dbReference type="ChEBI" id="CHEBI:24875"/>
        <label>1</label>
    </ligand>
</feature>
<dbReference type="InterPro" id="IPR012347">
    <property type="entry name" value="Ferritin-like"/>
</dbReference>
<feature type="binding site" evidence="8">
    <location>
        <position position="80"/>
    </location>
    <ligand>
        <name>Fe cation</name>
        <dbReference type="ChEBI" id="CHEBI:24875"/>
        <label>1</label>
    </ligand>
</feature>
<dbReference type="PROSITE" id="PS00204">
    <property type="entry name" value="FERRITIN_2"/>
    <property type="match status" value="1"/>
</dbReference>
<evidence type="ECO:0000256" key="10">
    <source>
        <dbReference type="SAM" id="SignalP"/>
    </source>
</evidence>
<sequence length="228" mass="26056">MRTFIILLSLVACCLAVLPVKNVDTVRASFTDANIEKVVNQINKEQAASYFYQAYSKFFKRGDIALDGFSKWFATAAKEENDHAEKLMDYLNMRGAEINLDDVKLQTICDKVTEKLSDFPQFNRREACICNFMSRDLTHTDTECLKGQTAWFAGLQAMQDSLVLERYVNDALLTLHKETSSDPHLSHMLEHDFLGEQVDSIKQYADYITQLTRVGSGFGEYEFDKTLQ</sequence>
<dbReference type="InterPro" id="IPR009078">
    <property type="entry name" value="Ferritin-like_SF"/>
</dbReference>